<organism evidence="2 3">
    <name type="scientific">Halobaculum saliterrae</name>
    <dbReference type="NCBI Taxonomy" id="2073113"/>
    <lineage>
        <taxon>Archaea</taxon>
        <taxon>Methanobacteriati</taxon>
        <taxon>Methanobacteriota</taxon>
        <taxon>Stenosarchaea group</taxon>
        <taxon>Halobacteria</taxon>
        <taxon>Halobacteriales</taxon>
        <taxon>Haloferacaceae</taxon>
        <taxon>Halobaculum</taxon>
    </lineage>
</organism>
<comment type="caution">
    <text evidence="2">The sequence shown here is derived from an EMBL/GenBank/DDBJ whole genome shotgun (WGS) entry which is preliminary data.</text>
</comment>
<reference evidence="2 3" key="1">
    <citation type="submission" date="2019-12" db="EMBL/GenBank/DDBJ databases">
        <title>Isolation and characterization of three novel carbon monoxide-oxidizing members of Halobacteria from salione crusts and soils.</title>
        <authorList>
            <person name="Myers M.R."/>
            <person name="King G.M."/>
        </authorList>
    </citation>
    <scope>NUCLEOTIDE SEQUENCE [LARGE SCALE GENOMIC DNA]</scope>
    <source>
        <strain evidence="2 3">WSA2</strain>
    </source>
</reference>
<accession>A0A6B0T172</accession>
<evidence type="ECO:0000313" key="3">
    <source>
        <dbReference type="Proteomes" id="UP000437065"/>
    </source>
</evidence>
<sequence>MPQSMSDAWREIHPNPDPNEDLDYDLVELDFIPTSTSGGEEVLVLPTDEDMLREDAFMVVDRDSVIDLTDRA</sequence>
<dbReference type="EMBL" id="WUUS01000002">
    <property type="protein sequence ID" value="MXR40349.1"/>
    <property type="molecule type" value="Genomic_DNA"/>
</dbReference>
<evidence type="ECO:0000313" key="2">
    <source>
        <dbReference type="EMBL" id="MXR40349.1"/>
    </source>
</evidence>
<dbReference type="AlphaFoldDB" id="A0A6B0T172"/>
<gene>
    <name evidence="2" type="ORF">GRX01_03130</name>
</gene>
<proteinExistence type="predicted"/>
<protein>
    <submittedName>
        <fullName evidence="2">Uncharacterized protein</fullName>
    </submittedName>
</protein>
<feature type="region of interest" description="Disordered" evidence="1">
    <location>
        <begin position="1"/>
        <end position="21"/>
    </location>
</feature>
<name>A0A6B0T172_9EURY</name>
<keyword evidence="3" id="KW-1185">Reference proteome</keyword>
<dbReference type="Proteomes" id="UP000437065">
    <property type="component" value="Unassembled WGS sequence"/>
</dbReference>
<evidence type="ECO:0000256" key="1">
    <source>
        <dbReference type="SAM" id="MobiDB-lite"/>
    </source>
</evidence>